<dbReference type="InterPro" id="IPR016181">
    <property type="entry name" value="Acyl_CoA_acyltransferase"/>
</dbReference>
<proteinExistence type="predicted"/>
<dbReference type="Proteomes" id="UP000233524">
    <property type="component" value="Unassembled WGS sequence"/>
</dbReference>
<evidence type="ECO:0000256" key="2">
    <source>
        <dbReference type="ARBA" id="ARBA00023315"/>
    </source>
</evidence>
<dbReference type="EMBL" id="NLAX01000010">
    <property type="protein sequence ID" value="PKS09113.1"/>
    <property type="molecule type" value="Genomic_DNA"/>
</dbReference>
<accession>A0A2N3N9J4</accession>
<name>A0A2N3N9J4_9PEZI</name>
<evidence type="ECO:0000313" key="5">
    <source>
        <dbReference type="Proteomes" id="UP000233524"/>
    </source>
</evidence>
<dbReference type="PROSITE" id="PS51186">
    <property type="entry name" value="GNAT"/>
    <property type="match status" value="1"/>
</dbReference>
<organism evidence="4 5">
    <name type="scientific">Lomentospora prolificans</name>
    <dbReference type="NCBI Taxonomy" id="41688"/>
    <lineage>
        <taxon>Eukaryota</taxon>
        <taxon>Fungi</taxon>
        <taxon>Dikarya</taxon>
        <taxon>Ascomycota</taxon>
        <taxon>Pezizomycotina</taxon>
        <taxon>Sordariomycetes</taxon>
        <taxon>Hypocreomycetidae</taxon>
        <taxon>Microascales</taxon>
        <taxon>Microascaceae</taxon>
        <taxon>Lomentospora</taxon>
    </lineage>
</organism>
<feature type="domain" description="N-acetyltransferase" evidence="3">
    <location>
        <begin position="46"/>
        <end position="193"/>
    </location>
</feature>
<evidence type="ECO:0000313" key="4">
    <source>
        <dbReference type="EMBL" id="PKS09113.1"/>
    </source>
</evidence>
<evidence type="ECO:0000259" key="3">
    <source>
        <dbReference type="PROSITE" id="PS51186"/>
    </source>
</evidence>
<dbReference type="InterPro" id="IPR000182">
    <property type="entry name" value="GNAT_dom"/>
</dbReference>
<protein>
    <recommendedName>
        <fullName evidence="3">N-acetyltransferase domain-containing protein</fullName>
    </recommendedName>
</protein>
<dbReference type="AlphaFoldDB" id="A0A2N3N9J4"/>
<evidence type="ECO:0000256" key="1">
    <source>
        <dbReference type="ARBA" id="ARBA00022679"/>
    </source>
</evidence>
<sequence length="193" mass="21561">MMSSDFTGALPPALSTRLFTENETHLIPYLAAIHANCITADHSIVTFLPPVDQDKLLKFWKDVIADIREDKRFMILLFDESEPQPPQSGLQLMGAVTLSVPYSETGPFRGWVEKLIVSPKFRRRGGATALMKALEAEAYRRGRTLLMTDTESGTVAENLYRKLGYVEVGRIPNYAISPGGGLKSETFFYKQLS</sequence>
<dbReference type="CDD" id="cd04301">
    <property type="entry name" value="NAT_SF"/>
    <property type="match status" value="1"/>
</dbReference>
<dbReference type="VEuPathDB" id="FungiDB:jhhlp_003727"/>
<dbReference type="PANTHER" id="PTHR43877:SF2">
    <property type="entry name" value="AMINOALKYLPHOSPHONATE N-ACETYLTRANSFERASE-RELATED"/>
    <property type="match status" value="1"/>
</dbReference>
<dbReference type="OrthoDB" id="41532at2759"/>
<comment type="caution">
    <text evidence="4">The sequence shown here is derived from an EMBL/GenBank/DDBJ whole genome shotgun (WGS) entry which is preliminary data.</text>
</comment>
<dbReference type="PANTHER" id="PTHR43877">
    <property type="entry name" value="AMINOALKYLPHOSPHONATE N-ACETYLTRANSFERASE-RELATED-RELATED"/>
    <property type="match status" value="1"/>
</dbReference>
<keyword evidence="1" id="KW-0808">Transferase</keyword>
<reference evidence="4 5" key="1">
    <citation type="journal article" date="2017" name="G3 (Bethesda)">
        <title>First Draft Genome Sequence of the Pathogenic Fungus Lomentospora prolificans (Formerly Scedosporium prolificans).</title>
        <authorList>
            <person name="Luo R."/>
            <person name="Zimin A."/>
            <person name="Workman R."/>
            <person name="Fan Y."/>
            <person name="Pertea G."/>
            <person name="Grossman N."/>
            <person name="Wear M.P."/>
            <person name="Jia B."/>
            <person name="Miller H."/>
            <person name="Casadevall A."/>
            <person name="Timp W."/>
            <person name="Zhang S.X."/>
            <person name="Salzberg S.L."/>
        </authorList>
    </citation>
    <scope>NUCLEOTIDE SEQUENCE [LARGE SCALE GENOMIC DNA]</scope>
    <source>
        <strain evidence="4 5">JHH-5317</strain>
    </source>
</reference>
<dbReference type="SUPFAM" id="SSF55729">
    <property type="entry name" value="Acyl-CoA N-acyltransferases (Nat)"/>
    <property type="match status" value="1"/>
</dbReference>
<dbReference type="InterPro" id="IPR050832">
    <property type="entry name" value="Bact_Acetyltransf"/>
</dbReference>
<dbReference type="Pfam" id="PF00583">
    <property type="entry name" value="Acetyltransf_1"/>
    <property type="match status" value="1"/>
</dbReference>
<dbReference type="InParanoid" id="A0A2N3N9J4"/>
<dbReference type="Gene3D" id="3.40.630.30">
    <property type="match status" value="1"/>
</dbReference>
<keyword evidence="5" id="KW-1185">Reference proteome</keyword>
<dbReference type="STRING" id="41688.A0A2N3N9J4"/>
<keyword evidence="2" id="KW-0012">Acyltransferase</keyword>
<dbReference type="GO" id="GO:0016747">
    <property type="term" value="F:acyltransferase activity, transferring groups other than amino-acyl groups"/>
    <property type="evidence" value="ECO:0007669"/>
    <property type="project" value="InterPro"/>
</dbReference>
<gene>
    <name evidence="4" type="ORF">jhhlp_003727</name>
</gene>